<dbReference type="Proteomes" id="UP000472273">
    <property type="component" value="Unplaced"/>
</dbReference>
<evidence type="ECO:0000313" key="9">
    <source>
        <dbReference type="Proteomes" id="UP000472273"/>
    </source>
</evidence>
<evidence type="ECO:0000256" key="2">
    <source>
        <dbReference type="ARBA" id="ARBA00006948"/>
    </source>
</evidence>
<keyword evidence="5 7" id="KW-0472">Membrane</keyword>
<organism evidence="8 9">
    <name type="scientific">Pseudonaja textilis</name>
    <name type="common">Eastern brown snake</name>
    <dbReference type="NCBI Taxonomy" id="8673"/>
    <lineage>
        <taxon>Eukaryota</taxon>
        <taxon>Metazoa</taxon>
        <taxon>Chordata</taxon>
        <taxon>Craniata</taxon>
        <taxon>Vertebrata</taxon>
        <taxon>Euteleostomi</taxon>
        <taxon>Lepidosauria</taxon>
        <taxon>Squamata</taxon>
        <taxon>Bifurcata</taxon>
        <taxon>Unidentata</taxon>
        <taxon>Episquamata</taxon>
        <taxon>Toxicofera</taxon>
        <taxon>Serpentes</taxon>
        <taxon>Colubroidea</taxon>
        <taxon>Elapidae</taxon>
        <taxon>Hydrophiinae</taxon>
        <taxon>Pseudonaja</taxon>
    </lineage>
</organism>
<dbReference type="PANTHER" id="PTHR16007">
    <property type="entry name" value="EPIDIDYMAL MEMBRANE PROTEIN E9-RELATED"/>
    <property type="match status" value="1"/>
</dbReference>
<evidence type="ECO:0000256" key="4">
    <source>
        <dbReference type="ARBA" id="ARBA00022989"/>
    </source>
</evidence>
<name>A0A670YXY0_PSETE</name>
<keyword evidence="9" id="KW-1185">Reference proteome</keyword>
<dbReference type="InterPro" id="IPR006904">
    <property type="entry name" value="DUF716"/>
</dbReference>
<reference evidence="8" key="1">
    <citation type="submission" date="2025-08" db="UniProtKB">
        <authorList>
            <consortium name="Ensembl"/>
        </authorList>
    </citation>
    <scope>IDENTIFICATION</scope>
</reference>
<dbReference type="GO" id="GO:0016020">
    <property type="term" value="C:membrane"/>
    <property type="evidence" value="ECO:0007669"/>
    <property type="project" value="UniProtKB-SubCell"/>
</dbReference>
<dbReference type="OMA" id="WHYALAI"/>
<comment type="subcellular location">
    <subcellularLocation>
        <location evidence="1">Membrane</location>
        <topology evidence="1">Multi-pass membrane protein</topology>
    </subcellularLocation>
</comment>
<dbReference type="GeneTree" id="ENSGT00940000157181"/>
<evidence type="ECO:0000256" key="3">
    <source>
        <dbReference type="ARBA" id="ARBA00022692"/>
    </source>
</evidence>
<accession>A0A670YXY0</accession>
<evidence type="ECO:0000256" key="5">
    <source>
        <dbReference type="ARBA" id="ARBA00023136"/>
    </source>
</evidence>
<dbReference type="AlphaFoldDB" id="A0A670YXY0"/>
<feature type="transmembrane region" description="Helical" evidence="7">
    <location>
        <begin position="68"/>
        <end position="89"/>
    </location>
</feature>
<evidence type="ECO:0000256" key="7">
    <source>
        <dbReference type="SAM" id="Phobius"/>
    </source>
</evidence>
<sequence>MTSATEWSMIFFSSGGAWTGMANFKGHALPGSFFILFGLWWSVKYSLKHVSRTPKKNNHVQRNFKHVEIIEGAVKVVFTLAGILAEQFVPDGPHLYLYRGQPRSWVKLMNWQHSTMYLFFLISGAVDIITYSTTLMPLGLDRFMLGIAVFVEGFLFQYHVSQRPMLDQHIHVMLLTAIYAGVATCVIQVFVHDNMILDLFSACLALLQGTWFWQIGFVLYPPWGGPEWDLNDHSNVMFVTMCFCWHFALAIFITAVNYTLKWCRAGVPKLGNFKACGRQLPEFSSQLFWELKSTSLKVAKFGDLWCRVSCLGRVCVD</sequence>
<feature type="transmembrane region" description="Helical" evidence="7">
    <location>
        <begin position="172"/>
        <end position="191"/>
    </location>
</feature>
<feature type="transmembrane region" description="Helical" evidence="7">
    <location>
        <begin position="28"/>
        <end position="47"/>
    </location>
</feature>
<dbReference type="GO" id="GO:0005802">
    <property type="term" value="C:trans-Golgi network"/>
    <property type="evidence" value="ECO:0007669"/>
    <property type="project" value="Ensembl"/>
</dbReference>
<comment type="similarity">
    <text evidence="2">Belongs to the TMEM45 family.</text>
</comment>
<evidence type="ECO:0000256" key="6">
    <source>
        <dbReference type="ARBA" id="ARBA00039264"/>
    </source>
</evidence>
<feature type="transmembrane region" description="Helical" evidence="7">
    <location>
        <begin position="109"/>
        <end position="131"/>
    </location>
</feature>
<dbReference type="Ensembl" id="ENSPTXT00000013978.1">
    <property type="protein sequence ID" value="ENSPTXP00000013556.1"/>
    <property type="gene ID" value="ENSPTXG00000009435.1"/>
</dbReference>
<dbReference type="Pfam" id="PF04819">
    <property type="entry name" value="DUF716"/>
    <property type="match status" value="1"/>
</dbReference>
<reference evidence="8" key="2">
    <citation type="submission" date="2025-09" db="UniProtKB">
        <authorList>
            <consortium name="Ensembl"/>
        </authorList>
    </citation>
    <scope>IDENTIFICATION</scope>
</reference>
<keyword evidence="4 7" id="KW-1133">Transmembrane helix</keyword>
<dbReference type="GO" id="GO:0048265">
    <property type="term" value="P:response to pain"/>
    <property type="evidence" value="ECO:0007669"/>
    <property type="project" value="Ensembl"/>
</dbReference>
<dbReference type="PANTHER" id="PTHR16007:SF59">
    <property type="entry name" value="TRANSMEMBRANE PROTEIN 45B"/>
    <property type="match status" value="1"/>
</dbReference>
<evidence type="ECO:0000256" key="1">
    <source>
        <dbReference type="ARBA" id="ARBA00004141"/>
    </source>
</evidence>
<proteinExistence type="inferred from homology"/>
<feature type="transmembrane region" description="Helical" evidence="7">
    <location>
        <begin position="196"/>
        <end position="216"/>
    </location>
</feature>
<feature type="transmembrane region" description="Helical" evidence="7">
    <location>
        <begin position="236"/>
        <end position="260"/>
    </location>
</feature>
<dbReference type="InterPro" id="IPR042127">
    <property type="entry name" value="TMEM45"/>
</dbReference>
<keyword evidence="3 7" id="KW-0812">Transmembrane</keyword>
<evidence type="ECO:0000313" key="8">
    <source>
        <dbReference type="Ensembl" id="ENSPTXP00000013556.1"/>
    </source>
</evidence>
<protein>
    <recommendedName>
        <fullName evidence="6">Transmembrane protein 45B</fullName>
    </recommendedName>
</protein>
<gene>
    <name evidence="8" type="primary">TMEM45B</name>
</gene>
<feature type="transmembrane region" description="Helical" evidence="7">
    <location>
        <begin position="143"/>
        <end position="160"/>
    </location>
</feature>